<dbReference type="GO" id="GO:0046872">
    <property type="term" value="F:metal ion binding"/>
    <property type="evidence" value="ECO:0007669"/>
    <property type="project" value="UniProtKB-KW"/>
</dbReference>
<keyword evidence="5 11" id="KW-0812">Transmembrane</keyword>
<dbReference type="GO" id="GO:0004222">
    <property type="term" value="F:metalloendopeptidase activity"/>
    <property type="evidence" value="ECO:0007669"/>
    <property type="project" value="InterPro"/>
</dbReference>
<dbReference type="InterPro" id="IPR001478">
    <property type="entry name" value="PDZ"/>
</dbReference>
<evidence type="ECO:0000256" key="9">
    <source>
        <dbReference type="ARBA" id="ARBA00023049"/>
    </source>
</evidence>
<organism evidence="13 14">
    <name type="scientific">Allosphingosinicella flava</name>
    <dbReference type="NCBI Taxonomy" id="2771430"/>
    <lineage>
        <taxon>Bacteria</taxon>
        <taxon>Pseudomonadati</taxon>
        <taxon>Pseudomonadota</taxon>
        <taxon>Alphaproteobacteria</taxon>
        <taxon>Sphingomonadales</taxon>
        <taxon>Sphingomonadaceae</taxon>
        <taxon>Allosphingosinicella</taxon>
    </lineage>
</organism>
<proteinExistence type="inferred from homology"/>
<evidence type="ECO:0000313" key="14">
    <source>
        <dbReference type="Proteomes" id="UP000594873"/>
    </source>
</evidence>
<feature type="transmembrane region" description="Helical" evidence="11">
    <location>
        <begin position="315"/>
        <end position="338"/>
    </location>
</feature>
<dbReference type="Proteomes" id="UP000594873">
    <property type="component" value="Chromosome"/>
</dbReference>
<protein>
    <recommendedName>
        <fullName evidence="11">Zinc metalloprotease</fullName>
        <ecNumber evidence="11">3.4.24.-</ecNumber>
    </recommendedName>
</protein>
<evidence type="ECO:0000256" key="7">
    <source>
        <dbReference type="ARBA" id="ARBA00022833"/>
    </source>
</evidence>
<evidence type="ECO:0000256" key="3">
    <source>
        <dbReference type="ARBA" id="ARBA00007931"/>
    </source>
</evidence>
<comment type="similarity">
    <text evidence="3 11">Belongs to the peptidase M50B family.</text>
</comment>
<feature type="transmembrane region" description="Helical" evidence="11">
    <location>
        <begin position="84"/>
        <end position="106"/>
    </location>
</feature>
<dbReference type="EMBL" id="CP065592">
    <property type="protein sequence ID" value="QPQ56224.1"/>
    <property type="molecule type" value="Genomic_DNA"/>
</dbReference>
<dbReference type="Pfam" id="PF02163">
    <property type="entry name" value="Peptidase_M50"/>
    <property type="match status" value="1"/>
</dbReference>
<sequence length="346" mass="37039">MGHYLVGRLFGVKAETFSIGFGREVAGWTDRRGTRWKVGWLPLGGYVKFKGEMVPGGDTVAPLSTLPPSERVERFDAKPAWQRFLIVLAGPLTNFIVAILIFIALFSMTGLPTTPAVVGQTVPGGAAEKAGLQANDRILAIGGGRIETFAELADTVRLRPDQPLRLTVERGGRTFDLSVTPSRSVERGQSLGTLGVVSRPMVWEKGGPAAVVKAAFRQTGDVVETMIVYLRQIVTGARPASEMGGPLKIAELSGEQVSAGWLNFAVFAALISINLGFMNLLPVPILDGGYLVLYAIEALRRRPVPAAVQETALRIGLAALVMLTVFVTANDLASFGLFRNLRGLIG</sequence>
<dbReference type="Pfam" id="PF17820">
    <property type="entry name" value="PDZ_6"/>
    <property type="match status" value="1"/>
</dbReference>
<dbReference type="SUPFAM" id="SSF50156">
    <property type="entry name" value="PDZ domain-like"/>
    <property type="match status" value="1"/>
</dbReference>
<dbReference type="KEGG" id="sflv:IC614_03760"/>
<dbReference type="SMART" id="SM00228">
    <property type="entry name" value="PDZ"/>
    <property type="match status" value="1"/>
</dbReference>
<dbReference type="GO" id="GO:0006508">
    <property type="term" value="P:proteolysis"/>
    <property type="evidence" value="ECO:0007669"/>
    <property type="project" value="UniProtKB-KW"/>
</dbReference>
<name>A0A7T2GLS7_9SPHN</name>
<evidence type="ECO:0000256" key="2">
    <source>
        <dbReference type="ARBA" id="ARBA00004141"/>
    </source>
</evidence>
<evidence type="ECO:0000313" key="13">
    <source>
        <dbReference type="EMBL" id="QPQ56224.1"/>
    </source>
</evidence>
<dbReference type="InterPro" id="IPR008915">
    <property type="entry name" value="Peptidase_M50"/>
</dbReference>
<gene>
    <name evidence="13" type="primary">rseP</name>
    <name evidence="13" type="ORF">IC614_03760</name>
</gene>
<evidence type="ECO:0000256" key="11">
    <source>
        <dbReference type="RuleBase" id="RU362031"/>
    </source>
</evidence>
<comment type="subcellular location">
    <subcellularLocation>
        <location evidence="2">Membrane</location>
        <topology evidence="2">Multi-pass membrane protein</topology>
    </subcellularLocation>
</comment>
<dbReference type="NCBIfam" id="TIGR00054">
    <property type="entry name" value="RIP metalloprotease RseP"/>
    <property type="match status" value="1"/>
</dbReference>
<accession>A0A7T2GLS7</accession>
<dbReference type="InterPro" id="IPR036034">
    <property type="entry name" value="PDZ_sf"/>
</dbReference>
<evidence type="ECO:0000256" key="6">
    <source>
        <dbReference type="ARBA" id="ARBA00022801"/>
    </source>
</evidence>
<evidence type="ECO:0000256" key="10">
    <source>
        <dbReference type="ARBA" id="ARBA00023136"/>
    </source>
</evidence>
<dbReference type="CDD" id="cd06163">
    <property type="entry name" value="S2P-M50_PDZ_RseP-like"/>
    <property type="match status" value="1"/>
</dbReference>
<dbReference type="PANTHER" id="PTHR42837">
    <property type="entry name" value="REGULATOR OF SIGMA-E PROTEASE RSEP"/>
    <property type="match status" value="1"/>
</dbReference>
<keyword evidence="11" id="KW-0479">Metal-binding</keyword>
<dbReference type="AlphaFoldDB" id="A0A7T2GLS7"/>
<evidence type="ECO:0000256" key="4">
    <source>
        <dbReference type="ARBA" id="ARBA00022670"/>
    </source>
</evidence>
<keyword evidence="4 13" id="KW-0645">Protease</keyword>
<comment type="cofactor">
    <cofactor evidence="1 11">
        <name>Zn(2+)</name>
        <dbReference type="ChEBI" id="CHEBI:29105"/>
    </cofactor>
</comment>
<keyword evidence="8 11" id="KW-1133">Transmembrane helix</keyword>
<dbReference type="InterPro" id="IPR004387">
    <property type="entry name" value="Pept_M50_Zn"/>
</dbReference>
<feature type="domain" description="PDZ" evidence="12">
    <location>
        <begin position="102"/>
        <end position="172"/>
    </location>
</feature>
<evidence type="ECO:0000256" key="5">
    <source>
        <dbReference type="ARBA" id="ARBA00022692"/>
    </source>
</evidence>
<keyword evidence="9 11" id="KW-0482">Metalloprotease</keyword>
<dbReference type="EC" id="3.4.24.-" evidence="11"/>
<evidence type="ECO:0000256" key="8">
    <source>
        <dbReference type="ARBA" id="ARBA00022989"/>
    </source>
</evidence>
<keyword evidence="7 11" id="KW-0862">Zinc</keyword>
<feature type="transmembrane region" description="Helical" evidence="11">
    <location>
        <begin position="261"/>
        <end position="294"/>
    </location>
</feature>
<keyword evidence="6 11" id="KW-0378">Hydrolase</keyword>
<dbReference type="GO" id="GO:0016020">
    <property type="term" value="C:membrane"/>
    <property type="evidence" value="ECO:0007669"/>
    <property type="project" value="UniProtKB-SubCell"/>
</dbReference>
<dbReference type="PANTHER" id="PTHR42837:SF2">
    <property type="entry name" value="MEMBRANE METALLOPROTEASE ARASP2, CHLOROPLASTIC-RELATED"/>
    <property type="match status" value="1"/>
</dbReference>
<keyword evidence="14" id="KW-1185">Reference proteome</keyword>
<dbReference type="InterPro" id="IPR041489">
    <property type="entry name" value="PDZ_6"/>
</dbReference>
<evidence type="ECO:0000256" key="1">
    <source>
        <dbReference type="ARBA" id="ARBA00001947"/>
    </source>
</evidence>
<dbReference type="Gene3D" id="2.30.42.10">
    <property type="match status" value="1"/>
</dbReference>
<keyword evidence="10 11" id="KW-0472">Membrane</keyword>
<dbReference type="CDD" id="cd23081">
    <property type="entry name" value="cpPDZ_EcRseP-like"/>
    <property type="match status" value="1"/>
</dbReference>
<evidence type="ECO:0000259" key="12">
    <source>
        <dbReference type="SMART" id="SM00228"/>
    </source>
</evidence>
<reference evidence="13 14" key="1">
    <citation type="submission" date="2020-11" db="EMBL/GenBank/DDBJ databases">
        <title>Genome seq and assembly of Sphingosinicella sp.</title>
        <authorList>
            <person name="Chhetri G."/>
        </authorList>
    </citation>
    <scope>NUCLEOTIDE SEQUENCE [LARGE SCALE GENOMIC DNA]</scope>
    <source>
        <strain evidence="13 14">UDD2</strain>
    </source>
</reference>